<gene>
    <name evidence="1" type="ORF">WMSIL1_LOCUS3019</name>
</gene>
<proteinExistence type="predicted"/>
<reference evidence="1 2" key="1">
    <citation type="submission" date="2019-07" db="EMBL/GenBank/DDBJ databases">
        <authorList>
            <person name="Jastrzebski P J."/>
            <person name="Paukszto L."/>
            <person name="Jastrzebski P J."/>
        </authorList>
    </citation>
    <scope>NUCLEOTIDE SEQUENCE [LARGE SCALE GENOMIC DNA]</scope>
    <source>
        <strain evidence="1 2">WMS-il1</strain>
    </source>
</reference>
<protein>
    <submittedName>
        <fullName evidence="1">Uncharacterized protein</fullName>
    </submittedName>
</protein>
<accession>A0A564Y4L4</accession>
<organism evidence="1 2">
    <name type="scientific">Hymenolepis diminuta</name>
    <name type="common">Rat tapeworm</name>
    <dbReference type="NCBI Taxonomy" id="6216"/>
    <lineage>
        <taxon>Eukaryota</taxon>
        <taxon>Metazoa</taxon>
        <taxon>Spiralia</taxon>
        <taxon>Lophotrochozoa</taxon>
        <taxon>Platyhelminthes</taxon>
        <taxon>Cestoda</taxon>
        <taxon>Eucestoda</taxon>
        <taxon>Cyclophyllidea</taxon>
        <taxon>Hymenolepididae</taxon>
        <taxon>Hymenolepis</taxon>
    </lineage>
</organism>
<dbReference type="EMBL" id="CABIJS010000088">
    <property type="protein sequence ID" value="VUZ42245.1"/>
    <property type="molecule type" value="Genomic_DNA"/>
</dbReference>
<evidence type="ECO:0000313" key="2">
    <source>
        <dbReference type="Proteomes" id="UP000321570"/>
    </source>
</evidence>
<sequence>MLSIDTTILSRWTQLVNIIAYIYRGSSPLNVPDFLEENIRTNQEVDWQQLNSYTWEGDGPNKWYLVGLFISYLTFFTQILQSDKIVDPYISEFMELMRNEDEFFQNEQHIRIVQILGWLTFITYFIPMAVSKKWVDSDNLFKNAFLHFIPHANKMKEMESKSTNVNFRICLQPWL</sequence>
<dbReference type="Proteomes" id="UP000321570">
    <property type="component" value="Unassembled WGS sequence"/>
</dbReference>
<evidence type="ECO:0000313" key="1">
    <source>
        <dbReference type="EMBL" id="VUZ42245.1"/>
    </source>
</evidence>
<feature type="non-terminal residue" evidence="1">
    <location>
        <position position="175"/>
    </location>
</feature>
<keyword evidence="2" id="KW-1185">Reference proteome</keyword>
<name>A0A564Y4L4_HYMDI</name>
<dbReference type="AlphaFoldDB" id="A0A564Y4L4"/>